<dbReference type="InterPro" id="IPR010718">
    <property type="entry name" value="DUF1294"/>
</dbReference>
<accession>A0A7X3H2G8</accession>
<dbReference type="PIRSF" id="PIRSF002599">
    <property type="entry name" value="Cold_shock_A"/>
    <property type="match status" value="1"/>
</dbReference>
<reference evidence="2 3" key="1">
    <citation type="submission" date="2019-12" db="EMBL/GenBank/DDBJ databases">
        <title>Halomonas rutogse sp. nov. isolated from two lakes on Tibetan Plateau.</title>
        <authorList>
            <person name="Gao P."/>
        </authorList>
    </citation>
    <scope>NUCLEOTIDE SEQUENCE [LARGE SCALE GENOMIC DNA]</scope>
    <source>
        <strain evidence="2 3">ZH2S</strain>
    </source>
</reference>
<keyword evidence="1" id="KW-0472">Membrane</keyword>
<evidence type="ECO:0000313" key="2">
    <source>
        <dbReference type="EMBL" id="MWJ29327.1"/>
    </source>
</evidence>
<dbReference type="EMBL" id="WTKP01000012">
    <property type="protein sequence ID" value="MWJ29327.1"/>
    <property type="molecule type" value="Genomic_DNA"/>
</dbReference>
<comment type="caution">
    <text evidence="2">The sequence shown here is derived from an EMBL/GenBank/DDBJ whole genome shotgun (WGS) entry which is preliminary data.</text>
</comment>
<dbReference type="InterPro" id="IPR012156">
    <property type="entry name" value="Cold_shock_CspA"/>
</dbReference>
<protein>
    <submittedName>
        <fullName evidence="2">DUF1294 domain-containing protein</fullName>
    </submittedName>
</protein>
<keyword evidence="3" id="KW-1185">Reference proteome</keyword>
<proteinExistence type="predicted"/>
<name>A0A7X3H2G8_9GAMM</name>
<feature type="transmembrane region" description="Helical" evidence="1">
    <location>
        <begin position="24"/>
        <end position="39"/>
    </location>
</feature>
<dbReference type="AlphaFoldDB" id="A0A7X3H2G8"/>
<dbReference type="GO" id="GO:0003676">
    <property type="term" value="F:nucleic acid binding"/>
    <property type="evidence" value="ECO:0007669"/>
    <property type="project" value="InterPro"/>
</dbReference>
<dbReference type="Proteomes" id="UP000437638">
    <property type="component" value="Unassembled WGS sequence"/>
</dbReference>
<keyword evidence="1" id="KW-1133">Transmembrane helix</keyword>
<feature type="transmembrane region" description="Helical" evidence="1">
    <location>
        <begin position="85"/>
        <end position="103"/>
    </location>
</feature>
<dbReference type="Pfam" id="PF06961">
    <property type="entry name" value="DUF1294"/>
    <property type="match status" value="1"/>
</dbReference>
<keyword evidence="1" id="KW-0812">Transmembrane</keyword>
<evidence type="ECO:0000313" key="3">
    <source>
        <dbReference type="Proteomes" id="UP000437638"/>
    </source>
</evidence>
<evidence type="ECO:0000256" key="1">
    <source>
        <dbReference type="SAM" id="Phobius"/>
    </source>
</evidence>
<sequence length="117" mass="12699">MAAFFAALFYSVLAGIAPLTVVGFYALISAVSFIMYALDKSAARRGAWRTAETTLHLTDLIGGWPGALVAQRVFRHKTRKQPFQFVFWTTTIVNTGALAWLLLSDGATGLRANFGIG</sequence>
<gene>
    <name evidence="2" type="ORF">GPM19_14175</name>
</gene>
<organism evidence="2 3">
    <name type="scientific">Vreelandella zhuhanensis</name>
    <dbReference type="NCBI Taxonomy" id="2684210"/>
    <lineage>
        <taxon>Bacteria</taxon>
        <taxon>Pseudomonadati</taxon>
        <taxon>Pseudomonadota</taxon>
        <taxon>Gammaproteobacteria</taxon>
        <taxon>Oceanospirillales</taxon>
        <taxon>Halomonadaceae</taxon>
        <taxon>Vreelandella</taxon>
    </lineage>
</organism>